<feature type="transmembrane region" description="Helical" evidence="1">
    <location>
        <begin position="94"/>
        <end position="110"/>
    </location>
</feature>
<evidence type="ECO:0000313" key="3">
    <source>
        <dbReference type="Proteomes" id="UP000285780"/>
    </source>
</evidence>
<keyword evidence="1" id="KW-0472">Membrane</keyword>
<dbReference type="RefSeq" id="WP_120187640.1">
    <property type="nucleotide sequence ID" value="NZ_RAQM01000013.1"/>
</dbReference>
<organism evidence="2 3">
    <name type="scientific">Tenacibaculum lutimaris</name>
    <dbReference type="NCBI Taxonomy" id="285258"/>
    <lineage>
        <taxon>Bacteria</taxon>
        <taxon>Pseudomonadati</taxon>
        <taxon>Bacteroidota</taxon>
        <taxon>Flavobacteriia</taxon>
        <taxon>Flavobacteriales</taxon>
        <taxon>Flavobacteriaceae</taxon>
        <taxon>Tenacibaculum</taxon>
    </lineage>
</organism>
<dbReference type="Pfam" id="PF14897">
    <property type="entry name" value="EpsG"/>
    <property type="match status" value="1"/>
</dbReference>
<keyword evidence="2" id="KW-0808">Transferase</keyword>
<feature type="transmembrane region" description="Helical" evidence="1">
    <location>
        <begin position="298"/>
        <end position="316"/>
    </location>
</feature>
<dbReference type="Proteomes" id="UP000285780">
    <property type="component" value="Unassembled WGS sequence"/>
</dbReference>
<comment type="caution">
    <text evidence="2">The sequence shown here is derived from an EMBL/GenBank/DDBJ whole genome shotgun (WGS) entry which is preliminary data.</text>
</comment>
<accession>A0A420DYC6</accession>
<name>A0A420DYC6_9FLAO</name>
<feature type="transmembrane region" description="Helical" evidence="1">
    <location>
        <begin position="71"/>
        <end position="88"/>
    </location>
</feature>
<keyword evidence="1" id="KW-1133">Transmembrane helix</keyword>
<keyword evidence="3" id="KW-1185">Reference proteome</keyword>
<feature type="transmembrane region" description="Helical" evidence="1">
    <location>
        <begin position="219"/>
        <end position="236"/>
    </location>
</feature>
<protein>
    <submittedName>
        <fullName evidence="2">EpsG-like putative glucosyltransferase</fullName>
    </submittedName>
</protein>
<dbReference type="GO" id="GO:0016740">
    <property type="term" value="F:transferase activity"/>
    <property type="evidence" value="ECO:0007669"/>
    <property type="project" value="UniProtKB-KW"/>
</dbReference>
<dbReference type="AlphaFoldDB" id="A0A420DYC6"/>
<feature type="transmembrane region" description="Helical" evidence="1">
    <location>
        <begin position="6"/>
        <end position="27"/>
    </location>
</feature>
<feature type="transmembrane region" description="Helical" evidence="1">
    <location>
        <begin position="139"/>
        <end position="163"/>
    </location>
</feature>
<feature type="transmembrane region" description="Helical" evidence="1">
    <location>
        <begin position="170"/>
        <end position="189"/>
    </location>
</feature>
<feature type="transmembrane region" description="Helical" evidence="1">
    <location>
        <begin position="270"/>
        <end position="286"/>
    </location>
</feature>
<evidence type="ECO:0000256" key="1">
    <source>
        <dbReference type="SAM" id="Phobius"/>
    </source>
</evidence>
<evidence type="ECO:0000313" key="2">
    <source>
        <dbReference type="EMBL" id="RKF02811.1"/>
    </source>
</evidence>
<feature type="transmembrane region" description="Helical" evidence="1">
    <location>
        <begin position="243"/>
        <end position="264"/>
    </location>
</feature>
<sequence length="332" mass="39743">MKIKRYTFNFFVVGTPIIFILSLISGYRLKSGADYNSYSYIFNYISENKYEFYFEPLFFFLYKMAEQYADGNLYVALMANIIAIYGIFKFSPKPFISLVFYVLLTNVYLVQFNITRQSLAMPFIFVFAIYFFHKNYLKASFAGLLGVFSHYASFFPMLVMYFIPKKRFNLYIIIGVLSSIYVLSLIGVFDNIMRSLFLFLPGKFENYAGYEYLQSRTTGFRFLLDFIWFIIIYLFIKKKDDEFFNFISNMVLLGLIISFIAIYTPIFFRISYFFLFFQIIFYSYIFSEKYIKNRFNRIVLGNTLILYYFVIFLYSLSNNIYSIFPYKNVLLD</sequence>
<dbReference type="EMBL" id="RAQM01000013">
    <property type="protein sequence ID" value="RKF02811.1"/>
    <property type="molecule type" value="Genomic_DNA"/>
</dbReference>
<reference evidence="2 3" key="1">
    <citation type="submission" date="2018-09" db="EMBL/GenBank/DDBJ databases">
        <title>Genomic Encyclopedia of Archaeal and Bacterial Type Strains, Phase II (KMG-II): from individual species to whole genera.</title>
        <authorList>
            <person name="Goeker M."/>
        </authorList>
    </citation>
    <scope>NUCLEOTIDE SEQUENCE [LARGE SCALE GENOMIC DNA]</scope>
    <source>
        <strain evidence="2 3">DSM 16505</strain>
    </source>
</reference>
<proteinExistence type="predicted"/>
<keyword evidence="1" id="KW-0812">Transmembrane</keyword>
<dbReference type="InterPro" id="IPR049458">
    <property type="entry name" value="EpsG-like"/>
</dbReference>
<gene>
    <name evidence="2" type="ORF">C8N26_2659</name>
</gene>